<comment type="subunit">
    <text evidence="3">Homodimer.</text>
</comment>
<dbReference type="PANTHER" id="PTHR42743">
    <property type="entry name" value="AMINO-ACID AMINOTRANSFERASE"/>
    <property type="match status" value="1"/>
</dbReference>
<evidence type="ECO:0000256" key="1">
    <source>
        <dbReference type="ARBA" id="ARBA00001933"/>
    </source>
</evidence>
<dbReference type="InterPro" id="IPR043132">
    <property type="entry name" value="BCAT-like_C"/>
</dbReference>
<dbReference type="InterPro" id="IPR043131">
    <property type="entry name" value="BCAT-like_N"/>
</dbReference>
<dbReference type="OrthoDB" id="9805628at2"/>
<evidence type="ECO:0000256" key="3">
    <source>
        <dbReference type="ARBA" id="ARBA00011738"/>
    </source>
</evidence>
<evidence type="ECO:0000256" key="10">
    <source>
        <dbReference type="NCBIfam" id="TIGR03461"/>
    </source>
</evidence>
<gene>
    <name evidence="11" type="primary">pabC</name>
    <name evidence="11" type="ORF">CWE06_02335</name>
</gene>
<reference evidence="11 12" key="1">
    <citation type="journal article" date="2011" name="Front. Microbiol.">
        <title>Genomic signatures of strain selection and enhancement in Bacillus atrophaeus var. globigii, a historical biowarfare simulant.</title>
        <authorList>
            <person name="Gibbons H.S."/>
            <person name="Broomall S.M."/>
            <person name="McNew L.A."/>
            <person name="Daligault H."/>
            <person name="Chapman C."/>
            <person name="Bruce D."/>
            <person name="Karavis M."/>
            <person name="Krepps M."/>
            <person name="McGregor P.A."/>
            <person name="Hong C."/>
            <person name="Park K.H."/>
            <person name="Akmal A."/>
            <person name="Feldman A."/>
            <person name="Lin J.S."/>
            <person name="Chang W.E."/>
            <person name="Higgs B.W."/>
            <person name="Demirev P."/>
            <person name="Lindquist J."/>
            <person name="Liem A."/>
            <person name="Fochler E."/>
            <person name="Read T.D."/>
            <person name="Tapia R."/>
            <person name="Johnson S."/>
            <person name="Bishop-Lilly K.A."/>
            <person name="Detter C."/>
            <person name="Han C."/>
            <person name="Sozhamannan S."/>
            <person name="Rosenzweig C.N."/>
            <person name="Skowronski E.W."/>
        </authorList>
    </citation>
    <scope>NUCLEOTIDE SEQUENCE [LARGE SCALE GENOMIC DNA]</scope>
    <source>
        <strain evidence="11 12">AK5</strain>
    </source>
</reference>
<evidence type="ECO:0000256" key="2">
    <source>
        <dbReference type="ARBA" id="ARBA00009320"/>
    </source>
</evidence>
<comment type="pathway">
    <text evidence="7">Cofactor biosynthesis; tetrahydrofolate biosynthesis; 4-aminobenzoate from chorismate: step 2/2.</text>
</comment>
<dbReference type="NCBIfam" id="NF004761">
    <property type="entry name" value="PRK06092.1"/>
    <property type="match status" value="1"/>
</dbReference>
<organism evidence="11 12">
    <name type="scientific">Aliidiomarina haloalkalitolerans</name>
    <dbReference type="NCBI Taxonomy" id="859059"/>
    <lineage>
        <taxon>Bacteria</taxon>
        <taxon>Pseudomonadati</taxon>
        <taxon>Pseudomonadota</taxon>
        <taxon>Gammaproteobacteria</taxon>
        <taxon>Alteromonadales</taxon>
        <taxon>Idiomarinaceae</taxon>
        <taxon>Aliidiomarina</taxon>
    </lineage>
</organism>
<evidence type="ECO:0000256" key="7">
    <source>
        <dbReference type="ARBA" id="ARBA00035633"/>
    </source>
</evidence>
<name>A0A432VYC9_9GAMM</name>
<keyword evidence="6 11" id="KW-0456">Lyase</keyword>
<comment type="caution">
    <text evidence="11">The sequence shown here is derived from an EMBL/GenBank/DDBJ whole genome shotgun (WGS) entry which is preliminary data.</text>
</comment>
<sequence>MTAKAHLVQTLVDGKSTQCLPLTDRSWQYGDGCFTTVAVAGGELVAWDRHWQRLLLCQQKLGLAVVTEERILADWSLLKAEFQAAELHHAVLKIVLTRGDGGRGYQVPDAPVTRRVLSLSGYPEHYQQWRENGVLLGQAQLQLARQPALAGLKTLNRLEQVLLKQELKQQGEQSQLVDDLVVTDTAGYVIETTVANLFWRCGNTWFTPDLSAAGIAGVAREQVLALNPHVQVGHYRMSDLAHADEIVLSNSLLGIVPVKRFADRDLPGFRCYPQQLESILEPV</sequence>
<protein>
    <recommendedName>
        <fullName evidence="8 10">Aminodeoxychorismate lyase</fullName>
        <ecNumber evidence="8 10">4.1.3.38</ecNumber>
    </recommendedName>
</protein>
<evidence type="ECO:0000256" key="5">
    <source>
        <dbReference type="ARBA" id="ARBA00022909"/>
    </source>
</evidence>
<evidence type="ECO:0000256" key="9">
    <source>
        <dbReference type="ARBA" id="ARBA00049529"/>
    </source>
</evidence>
<dbReference type="GO" id="GO:0030170">
    <property type="term" value="F:pyridoxal phosphate binding"/>
    <property type="evidence" value="ECO:0007669"/>
    <property type="project" value="InterPro"/>
</dbReference>
<dbReference type="AlphaFoldDB" id="A0A432VYC9"/>
<dbReference type="InterPro" id="IPR036038">
    <property type="entry name" value="Aminotransferase-like"/>
</dbReference>
<accession>A0A432VYC9</accession>
<dbReference type="SUPFAM" id="SSF56752">
    <property type="entry name" value="D-aminoacid aminotransferase-like PLP-dependent enzymes"/>
    <property type="match status" value="1"/>
</dbReference>
<dbReference type="InterPro" id="IPR050571">
    <property type="entry name" value="Class-IV_PLP-Dep_Aminotrnsfr"/>
</dbReference>
<keyword evidence="5" id="KW-0289">Folate biosynthesis</keyword>
<dbReference type="GO" id="GO:0008696">
    <property type="term" value="F:4-amino-4-deoxychorismate lyase activity"/>
    <property type="evidence" value="ECO:0007669"/>
    <property type="project" value="UniProtKB-UniRule"/>
</dbReference>
<comment type="catalytic activity">
    <reaction evidence="9">
        <text>4-amino-4-deoxychorismate = 4-aminobenzoate + pyruvate + H(+)</text>
        <dbReference type="Rhea" id="RHEA:16201"/>
        <dbReference type="ChEBI" id="CHEBI:15361"/>
        <dbReference type="ChEBI" id="CHEBI:15378"/>
        <dbReference type="ChEBI" id="CHEBI:17836"/>
        <dbReference type="ChEBI" id="CHEBI:58406"/>
        <dbReference type="EC" id="4.1.3.38"/>
    </reaction>
</comment>
<evidence type="ECO:0000256" key="6">
    <source>
        <dbReference type="ARBA" id="ARBA00023239"/>
    </source>
</evidence>
<keyword evidence="4" id="KW-0663">Pyridoxal phosphate</keyword>
<dbReference type="InterPro" id="IPR001544">
    <property type="entry name" value="Aminotrans_IV"/>
</dbReference>
<dbReference type="EMBL" id="PIPI01000001">
    <property type="protein sequence ID" value="RUO21710.1"/>
    <property type="molecule type" value="Genomic_DNA"/>
</dbReference>
<evidence type="ECO:0000313" key="11">
    <source>
        <dbReference type="EMBL" id="RUO21710.1"/>
    </source>
</evidence>
<dbReference type="NCBIfam" id="TIGR03461">
    <property type="entry name" value="pabC_Proteo"/>
    <property type="match status" value="1"/>
</dbReference>
<dbReference type="EC" id="4.1.3.38" evidence="8 10"/>
<dbReference type="GO" id="GO:0008153">
    <property type="term" value="P:4-aminobenzoate biosynthetic process"/>
    <property type="evidence" value="ECO:0007669"/>
    <property type="project" value="UniProtKB-UniRule"/>
</dbReference>
<comment type="cofactor">
    <cofactor evidence="1">
        <name>pyridoxal 5'-phosphate</name>
        <dbReference type="ChEBI" id="CHEBI:597326"/>
    </cofactor>
</comment>
<dbReference type="Gene3D" id="3.30.470.10">
    <property type="match status" value="1"/>
</dbReference>
<evidence type="ECO:0000256" key="8">
    <source>
        <dbReference type="ARBA" id="ARBA00035676"/>
    </source>
</evidence>
<dbReference type="InterPro" id="IPR017824">
    <property type="entry name" value="Aminodeoxychorismate_lyase_IV"/>
</dbReference>
<proteinExistence type="inferred from homology"/>
<evidence type="ECO:0000256" key="4">
    <source>
        <dbReference type="ARBA" id="ARBA00022898"/>
    </source>
</evidence>
<dbReference type="GO" id="GO:0005829">
    <property type="term" value="C:cytosol"/>
    <property type="evidence" value="ECO:0007669"/>
    <property type="project" value="TreeGrafter"/>
</dbReference>
<comment type="similarity">
    <text evidence="2">Belongs to the class-IV pyridoxal-phosphate-dependent aminotransferase family.</text>
</comment>
<dbReference type="Pfam" id="PF01063">
    <property type="entry name" value="Aminotran_4"/>
    <property type="match status" value="1"/>
</dbReference>
<dbReference type="PANTHER" id="PTHR42743:SF2">
    <property type="entry name" value="AMINODEOXYCHORISMATE LYASE"/>
    <property type="match status" value="1"/>
</dbReference>
<dbReference type="RefSeq" id="WP_126790789.1">
    <property type="nucleotide sequence ID" value="NZ_PIPI01000001.1"/>
</dbReference>
<keyword evidence="12" id="KW-1185">Reference proteome</keyword>
<dbReference type="Proteomes" id="UP000288212">
    <property type="component" value="Unassembled WGS sequence"/>
</dbReference>
<evidence type="ECO:0000313" key="12">
    <source>
        <dbReference type="Proteomes" id="UP000288212"/>
    </source>
</evidence>
<dbReference type="Gene3D" id="3.20.10.10">
    <property type="entry name" value="D-amino Acid Aminotransferase, subunit A, domain 2"/>
    <property type="match status" value="1"/>
</dbReference>
<dbReference type="GO" id="GO:0046656">
    <property type="term" value="P:folic acid biosynthetic process"/>
    <property type="evidence" value="ECO:0007669"/>
    <property type="project" value="UniProtKB-KW"/>
</dbReference>